<dbReference type="GO" id="GO:0009279">
    <property type="term" value="C:cell outer membrane"/>
    <property type="evidence" value="ECO:0007669"/>
    <property type="project" value="UniProtKB-SubCell"/>
</dbReference>
<keyword evidence="6 8" id="KW-0472">Membrane</keyword>
<dbReference type="InterPro" id="IPR000531">
    <property type="entry name" value="Beta-barrel_TonB"/>
</dbReference>
<feature type="domain" description="TonB-dependent receptor plug" evidence="12">
    <location>
        <begin position="138"/>
        <end position="245"/>
    </location>
</feature>
<evidence type="ECO:0000256" key="8">
    <source>
        <dbReference type="PROSITE-ProRule" id="PRU01360"/>
    </source>
</evidence>
<keyword evidence="2 8" id="KW-0813">Transport</keyword>
<accession>A0A654B6S7</accession>
<feature type="domain" description="TonB-dependent receptor-like beta-barrel" evidence="11">
    <location>
        <begin position="456"/>
        <end position="870"/>
    </location>
</feature>
<feature type="signal peptide" evidence="10">
    <location>
        <begin position="1"/>
        <end position="43"/>
    </location>
</feature>
<evidence type="ECO:0000313" key="13">
    <source>
        <dbReference type="EMBL" id="VXC76094.1"/>
    </source>
</evidence>
<dbReference type="InterPro" id="IPR039426">
    <property type="entry name" value="TonB-dep_rcpt-like"/>
</dbReference>
<gene>
    <name evidence="13" type="ORF">SPHINGO8BC_170010</name>
</gene>
<evidence type="ECO:0000256" key="5">
    <source>
        <dbReference type="ARBA" id="ARBA00023077"/>
    </source>
</evidence>
<evidence type="ECO:0000256" key="4">
    <source>
        <dbReference type="ARBA" id="ARBA00022692"/>
    </source>
</evidence>
<evidence type="ECO:0000259" key="12">
    <source>
        <dbReference type="Pfam" id="PF07715"/>
    </source>
</evidence>
<sequence>MIKFSVKATEFSFQCCKMLKKHNSLFRIMMLMVFLCMCSPLSAQQKINGYVRDSNNNPLIGVTVSLKNTSISEKTDNMGFFGITVGDLNRDTLIFNSIGLETLIVGINGRSMLQVVMKESKQKLEEVLVIGYGSQSRESLTTAISKLDDKVLENVSYANPASALQGTVSGVRVQSTSGQPGAAPRVIVRGGTSINNPNGAAPLYIIDGVIRSNMNDINADDIASMQVLKDAASTAIYGARGSNGVVIITTKSGTANRTSIDYSYNLSSATVGKTYDMASAHDYIYYGRLGALVAERKVPGSIRILTEPGGFGIGNDLTKNTGFTTQYLNDANRHKLNEGWQSMPDPIDPSKTIIYQETDWQDVLFQRSISHDHHLAVSGGGDKATFNGSIGYMKNNGIAITTFYDRLSANLSSDLKVNDKLDVNGKMLYTYSTNNSVYSDTELFFRAAGLAPTAKYVFEDGTLAPGAGRNTGNPIYYLNKRDNKNTSENLSLSLAADWRPLNGLTISPQASLYKIAGDNYAFIHSYTNGVNNVNTTRPASSAYNKTIQTQADLVANYTKSWDGHSVDLMGGFSYFKRYIFGLSASGQGAATDLIPTLNASSMPVSVGGNESVFAMVGYFARANYNYQQKYLLSLTARYDGASNLGQNHKWGFFPGVSAGWNMHKEPFFSSIRPVVSQLKLRMSYGVNGNISGLSDFHAQGAYVVGSRYQGESAVENSVLANPNLKWEQSNTFDLGLDLGLVDNRFTFFFDYYNRKTNDLITNLTLPPSTGFSSISTNLGSLQNKGVELEFNAGLTPRNAAVRWDLGFNVSTTKTKILKLPENGAKNNRVGGIYAWDASIGAYNWLGGLQEGGRIGDFYAWQQAGIYSTDEEAKNAPVDLTMPFADKTKYGGDVNYLDLDGNDTLDTRDLAYQGNPYPTLTGGFSTSVSYKGISLYVRMDYTKGHTIYNYAKIFLSGMWAPHLNIPQEMIERGWKEPGDRADRPQYVPGTANYSYWRGSAYHLTSTNSEFYERADYLSLREVTLSYKFPSSWANKIKMKNLRMNITGSNLYYFTKYTGMNPEDGGTDQGRYPIPRNISFGLKASF</sequence>
<dbReference type="Pfam" id="PF13715">
    <property type="entry name" value="CarbopepD_reg_2"/>
    <property type="match status" value="1"/>
</dbReference>
<evidence type="ECO:0000313" key="14">
    <source>
        <dbReference type="Proteomes" id="UP000432350"/>
    </source>
</evidence>
<dbReference type="EMBL" id="CABWMV010000009">
    <property type="protein sequence ID" value="VXC76094.1"/>
    <property type="molecule type" value="Genomic_DNA"/>
</dbReference>
<dbReference type="Proteomes" id="UP000432350">
    <property type="component" value="Unassembled WGS sequence"/>
</dbReference>
<dbReference type="Pfam" id="PF00593">
    <property type="entry name" value="TonB_dep_Rec_b-barrel"/>
    <property type="match status" value="1"/>
</dbReference>
<dbReference type="InterPro" id="IPR036942">
    <property type="entry name" value="Beta-barrel_TonB_sf"/>
</dbReference>
<keyword evidence="10" id="KW-0732">Signal</keyword>
<keyword evidence="3 8" id="KW-1134">Transmembrane beta strand</keyword>
<evidence type="ECO:0000256" key="6">
    <source>
        <dbReference type="ARBA" id="ARBA00023136"/>
    </source>
</evidence>
<organism evidence="13 14">
    <name type="scientific">Sphingobacterium multivorum</name>
    <dbReference type="NCBI Taxonomy" id="28454"/>
    <lineage>
        <taxon>Bacteria</taxon>
        <taxon>Pseudomonadati</taxon>
        <taxon>Bacteroidota</taxon>
        <taxon>Sphingobacteriia</taxon>
        <taxon>Sphingobacteriales</taxon>
        <taxon>Sphingobacteriaceae</taxon>
        <taxon>Sphingobacterium</taxon>
    </lineage>
</organism>
<evidence type="ECO:0000256" key="3">
    <source>
        <dbReference type="ARBA" id="ARBA00022452"/>
    </source>
</evidence>
<evidence type="ECO:0000256" key="2">
    <source>
        <dbReference type="ARBA" id="ARBA00022448"/>
    </source>
</evidence>
<dbReference type="InterPro" id="IPR023996">
    <property type="entry name" value="TonB-dep_OMP_SusC/RagA"/>
</dbReference>
<dbReference type="PROSITE" id="PS52016">
    <property type="entry name" value="TONB_DEPENDENT_REC_3"/>
    <property type="match status" value="1"/>
</dbReference>
<evidence type="ECO:0000256" key="9">
    <source>
        <dbReference type="RuleBase" id="RU003357"/>
    </source>
</evidence>
<evidence type="ECO:0000256" key="1">
    <source>
        <dbReference type="ARBA" id="ARBA00004571"/>
    </source>
</evidence>
<dbReference type="Pfam" id="PF07715">
    <property type="entry name" value="Plug"/>
    <property type="match status" value="1"/>
</dbReference>
<evidence type="ECO:0000256" key="7">
    <source>
        <dbReference type="ARBA" id="ARBA00023237"/>
    </source>
</evidence>
<protein>
    <submittedName>
        <fullName evidence="13">TonB-dependent receptor</fullName>
    </submittedName>
</protein>
<comment type="similarity">
    <text evidence="8 9">Belongs to the TonB-dependent receptor family.</text>
</comment>
<dbReference type="NCBIfam" id="TIGR04057">
    <property type="entry name" value="SusC_RagA_signa"/>
    <property type="match status" value="1"/>
</dbReference>
<keyword evidence="7 8" id="KW-0998">Cell outer membrane</keyword>
<keyword evidence="4 8" id="KW-0812">Transmembrane</keyword>
<dbReference type="SUPFAM" id="SSF56935">
    <property type="entry name" value="Porins"/>
    <property type="match status" value="1"/>
</dbReference>
<comment type="subcellular location">
    <subcellularLocation>
        <location evidence="1 8">Cell outer membrane</location>
        <topology evidence="1 8">Multi-pass membrane protein</topology>
    </subcellularLocation>
</comment>
<dbReference type="InterPro" id="IPR037066">
    <property type="entry name" value="Plug_dom_sf"/>
</dbReference>
<dbReference type="Gene3D" id="2.170.130.10">
    <property type="entry name" value="TonB-dependent receptor, plug domain"/>
    <property type="match status" value="1"/>
</dbReference>
<evidence type="ECO:0000259" key="11">
    <source>
        <dbReference type="Pfam" id="PF00593"/>
    </source>
</evidence>
<evidence type="ECO:0000256" key="10">
    <source>
        <dbReference type="SAM" id="SignalP"/>
    </source>
</evidence>
<keyword evidence="5 9" id="KW-0798">TonB box</keyword>
<proteinExistence type="inferred from homology"/>
<dbReference type="NCBIfam" id="TIGR04056">
    <property type="entry name" value="OMP_RagA_SusC"/>
    <property type="match status" value="1"/>
</dbReference>
<dbReference type="InterPro" id="IPR023997">
    <property type="entry name" value="TonB-dep_OMP_SusC/RagA_CS"/>
</dbReference>
<reference evidence="13 14" key="1">
    <citation type="submission" date="2019-10" db="EMBL/GenBank/DDBJ databases">
        <authorList>
            <person name="Karimi E."/>
        </authorList>
    </citation>
    <scope>NUCLEOTIDE SEQUENCE [LARGE SCALE GENOMIC DNA]</scope>
    <source>
        <strain evidence="13">Sphingobacterium sp. 8BC</strain>
    </source>
</reference>
<name>A0A654B6S7_SPHMU</name>
<dbReference type="SUPFAM" id="SSF49464">
    <property type="entry name" value="Carboxypeptidase regulatory domain-like"/>
    <property type="match status" value="1"/>
</dbReference>
<dbReference type="InterPro" id="IPR008969">
    <property type="entry name" value="CarboxyPept-like_regulatory"/>
</dbReference>
<feature type="chain" id="PRO_5025068037" evidence="10">
    <location>
        <begin position="44"/>
        <end position="1084"/>
    </location>
</feature>
<dbReference type="InterPro" id="IPR012910">
    <property type="entry name" value="Plug_dom"/>
</dbReference>
<keyword evidence="13" id="KW-0675">Receptor</keyword>
<dbReference type="AlphaFoldDB" id="A0A654B6S7"/>
<dbReference type="Gene3D" id="2.40.170.20">
    <property type="entry name" value="TonB-dependent receptor, beta-barrel domain"/>
    <property type="match status" value="1"/>
</dbReference>